<dbReference type="PRINTS" id="PR00080">
    <property type="entry name" value="SDRFAMILY"/>
</dbReference>
<reference evidence="3 4" key="1">
    <citation type="submission" date="2019-02" db="EMBL/GenBank/DDBJ databases">
        <title>Deep-cultivation of Planctomycetes and their phenomic and genomic characterization uncovers novel biology.</title>
        <authorList>
            <person name="Wiegand S."/>
            <person name="Jogler M."/>
            <person name="Boedeker C."/>
            <person name="Pinto D."/>
            <person name="Vollmers J."/>
            <person name="Rivas-Marin E."/>
            <person name="Kohn T."/>
            <person name="Peeters S.H."/>
            <person name="Heuer A."/>
            <person name="Rast P."/>
            <person name="Oberbeckmann S."/>
            <person name="Bunk B."/>
            <person name="Jeske O."/>
            <person name="Meyerdierks A."/>
            <person name="Storesund J.E."/>
            <person name="Kallscheuer N."/>
            <person name="Luecker S."/>
            <person name="Lage O.M."/>
            <person name="Pohl T."/>
            <person name="Merkel B.J."/>
            <person name="Hornburger P."/>
            <person name="Mueller R.-W."/>
            <person name="Bruemmer F."/>
            <person name="Labrenz M."/>
            <person name="Spormann A.M."/>
            <person name="Op Den Camp H."/>
            <person name="Overmann J."/>
            <person name="Amann R."/>
            <person name="Jetten M.S.M."/>
            <person name="Mascher T."/>
            <person name="Medema M.H."/>
            <person name="Devos D.P."/>
            <person name="Kaster A.-K."/>
            <person name="Ovreas L."/>
            <person name="Rohde M."/>
            <person name="Galperin M.Y."/>
            <person name="Jogler C."/>
        </authorList>
    </citation>
    <scope>NUCLEOTIDE SEQUENCE [LARGE SCALE GENOMIC DNA]</scope>
    <source>
        <strain evidence="3 4">CA13</strain>
    </source>
</reference>
<organism evidence="3 4">
    <name type="scientific">Novipirellula herctigrandis</name>
    <dbReference type="NCBI Taxonomy" id="2527986"/>
    <lineage>
        <taxon>Bacteria</taxon>
        <taxon>Pseudomonadati</taxon>
        <taxon>Planctomycetota</taxon>
        <taxon>Planctomycetia</taxon>
        <taxon>Pirellulales</taxon>
        <taxon>Pirellulaceae</taxon>
        <taxon>Novipirellula</taxon>
    </lineage>
</organism>
<dbReference type="SUPFAM" id="SSF51735">
    <property type="entry name" value="NAD(P)-binding Rossmann-fold domains"/>
    <property type="match status" value="1"/>
</dbReference>
<sequence length="258" mass="27143">MTNSTVPNPFALTNETALITGGGSGLGYGIASCLVKAGAKVVLVGRRESVLSAAAEELGSQASYVTHDITEMERAAELVERSAEAAESSVSILINNAGVHLKKWAVDTSPHEFNTVLQTHVVAAHALTQAVLPGMLERRHGNVLFTASMTSFIGMSQVVAYSAAKSAYVGMVRSLTTEVADKGVRVNAIAPGWIESPMLEQALQGDPDRKARILQRTPMTKFGQQEDVGWAVVYLCSPAAKFLSGVVLPVDGGACVGF</sequence>
<evidence type="ECO:0000313" key="4">
    <source>
        <dbReference type="Proteomes" id="UP000315010"/>
    </source>
</evidence>
<keyword evidence="3" id="KW-0560">Oxidoreductase</keyword>
<dbReference type="InterPro" id="IPR002347">
    <property type="entry name" value="SDR_fam"/>
</dbReference>
<proteinExistence type="inferred from homology"/>
<gene>
    <name evidence="3" type="primary">kduD_3</name>
    <name evidence="3" type="ORF">CA13_50650</name>
</gene>
<name>A0A5C5Z8P6_9BACT</name>
<evidence type="ECO:0000259" key="2">
    <source>
        <dbReference type="SMART" id="SM00822"/>
    </source>
</evidence>
<comment type="caution">
    <text evidence="3">The sequence shown here is derived from an EMBL/GenBank/DDBJ whole genome shotgun (WGS) entry which is preliminary data.</text>
</comment>
<feature type="domain" description="Ketoreductase" evidence="2">
    <location>
        <begin position="15"/>
        <end position="196"/>
    </location>
</feature>
<dbReference type="InterPro" id="IPR036291">
    <property type="entry name" value="NAD(P)-bd_dom_sf"/>
</dbReference>
<dbReference type="EMBL" id="SJPJ01000001">
    <property type="protein sequence ID" value="TWT83598.1"/>
    <property type="molecule type" value="Genomic_DNA"/>
</dbReference>
<dbReference type="EC" id="1.1.1.127" evidence="3"/>
<accession>A0A5C5Z8P6</accession>
<protein>
    <submittedName>
        <fullName evidence="3">2-dehydro-3-deoxy-D-gluconate 5-dehydrogenase</fullName>
        <ecNumber evidence="3">1.1.1.127</ecNumber>
    </submittedName>
</protein>
<dbReference type="GO" id="GO:0047001">
    <property type="term" value="F:2-dehydro-3-deoxy-D-gluconate 5-dehydrogenase activity"/>
    <property type="evidence" value="ECO:0007669"/>
    <property type="project" value="UniProtKB-EC"/>
</dbReference>
<evidence type="ECO:0000256" key="1">
    <source>
        <dbReference type="ARBA" id="ARBA00006484"/>
    </source>
</evidence>
<dbReference type="AlphaFoldDB" id="A0A5C5Z8P6"/>
<dbReference type="InterPro" id="IPR050259">
    <property type="entry name" value="SDR"/>
</dbReference>
<dbReference type="PANTHER" id="PTHR42879">
    <property type="entry name" value="3-OXOACYL-(ACYL-CARRIER-PROTEIN) REDUCTASE"/>
    <property type="match status" value="1"/>
</dbReference>
<dbReference type="Gene3D" id="3.40.50.720">
    <property type="entry name" value="NAD(P)-binding Rossmann-like Domain"/>
    <property type="match status" value="1"/>
</dbReference>
<dbReference type="PRINTS" id="PR00081">
    <property type="entry name" value="GDHRDH"/>
</dbReference>
<dbReference type="OrthoDB" id="9803333at2"/>
<dbReference type="SMART" id="SM00822">
    <property type="entry name" value="PKS_KR"/>
    <property type="match status" value="1"/>
</dbReference>
<comment type="similarity">
    <text evidence="1">Belongs to the short-chain dehydrogenases/reductases (SDR) family.</text>
</comment>
<evidence type="ECO:0000313" key="3">
    <source>
        <dbReference type="EMBL" id="TWT83598.1"/>
    </source>
</evidence>
<dbReference type="Proteomes" id="UP000315010">
    <property type="component" value="Unassembled WGS sequence"/>
</dbReference>
<dbReference type="Pfam" id="PF13561">
    <property type="entry name" value="adh_short_C2"/>
    <property type="match status" value="1"/>
</dbReference>
<dbReference type="InterPro" id="IPR057326">
    <property type="entry name" value="KR_dom"/>
</dbReference>
<dbReference type="RefSeq" id="WP_146400874.1">
    <property type="nucleotide sequence ID" value="NZ_SJPJ01000001.1"/>
</dbReference>
<dbReference type="PANTHER" id="PTHR42879:SF2">
    <property type="entry name" value="3-OXOACYL-[ACYL-CARRIER-PROTEIN] REDUCTASE FABG"/>
    <property type="match status" value="1"/>
</dbReference>
<dbReference type="FunFam" id="3.40.50.720:FF:000084">
    <property type="entry name" value="Short-chain dehydrogenase reductase"/>
    <property type="match status" value="1"/>
</dbReference>
<keyword evidence="4" id="KW-1185">Reference proteome</keyword>
<dbReference type="CDD" id="cd05233">
    <property type="entry name" value="SDR_c"/>
    <property type="match status" value="1"/>
</dbReference>